<keyword evidence="2" id="KW-0732">Signal</keyword>
<accession>A0A150RVW5</accession>
<evidence type="ECO:0000256" key="1">
    <source>
        <dbReference type="SAM" id="MobiDB-lite"/>
    </source>
</evidence>
<feature type="compositionally biased region" description="Low complexity" evidence="1">
    <location>
        <begin position="46"/>
        <end position="55"/>
    </location>
</feature>
<feature type="compositionally biased region" description="Gly residues" evidence="1">
    <location>
        <begin position="56"/>
        <end position="78"/>
    </location>
</feature>
<name>A0A150RVW5_SORCE</name>
<feature type="chain" id="PRO_5007568466" description="Secreted protein" evidence="2">
    <location>
        <begin position="23"/>
        <end position="540"/>
    </location>
</feature>
<gene>
    <name evidence="3" type="ORF">BE17_01825</name>
</gene>
<feature type="region of interest" description="Disordered" evidence="1">
    <location>
        <begin position="44"/>
        <end position="78"/>
    </location>
</feature>
<reference evidence="3 4" key="1">
    <citation type="submission" date="2014-02" db="EMBL/GenBank/DDBJ databases">
        <title>The small core and large imbalanced accessory genome model reveals a collaborative survival strategy of Sorangium cellulosum strains in nature.</title>
        <authorList>
            <person name="Han K."/>
            <person name="Peng R."/>
            <person name="Blom J."/>
            <person name="Li Y.-Z."/>
        </authorList>
    </citation>
    <scope>NUCLEOTIDE SEQUENCE [LARGE SCALE GENOMIC DNA]</scope>
    <source>
        <strain evidence="3 4">So0011-07</strain>
    </source>
</reference>
<dbReference type="AlphaFoldDB" id="A0A150RVW5"/>
<evidence type="ECO:0000313" key="4">
    <source>
        <dbReference type="Proteomes" id="UP000075635"/>
    </source>
</evidence>
<sequence>MKRDLGSVRALCGAALLAAASAGGCTTIIGLEIGELDGSTGGGGATVSSVSSVSAGGEGGAGTGGTGTAGGHTGGGGAGGGGGEEALCSYVREGAARAPSGEWGALAGQQVIDIKTRAGAVTALVNKEKTFSVVRWSDSGTLDRESSMETSELAGRFRGEHVAIASEMTYVTGTGVPGVEVPVLADECAITARADSTPTPTFLMALDKKGACAWAWSVDTESNSSPLGLAATPEQIVLAAALSGSTVASTNDCLFGTDNAKTSAELIAFNTAGRCQWSRSLGTLDAVHIASVLIDTESREALVIGDYKAPNGPILMQGRPLPTSQESDLFIARVRLADGKLSDVITINAPGFQAAARRGAALLPGGDVVIGGTYLGPSLDFEDECPSLPSAGTPPASEAPGTGNTFLLRVDRGGLVWSRGFGDDVDDQLVISVAVDEEGSIYATGTLEGTIDLGERMKLTAPEDEIASFLLVLSDRGNVLSASELVGEGMVWAWAIAPGPTLRDPLYVAGELTQSFYLVPSDHSTEDTGEGFIARVAGMQ</sequence>
<feature type="signal peptide" evidence="2">
    <location>
        <begin position="1"/>
        <end position="22"/>
    </location>
</feature>
<protein>
    <recommendedName>
        <fullName evidence="5">Secreted protein</fullName>
    </recommendedName>
</protein>
<evidence type="ECO:0000256" key="2">
    <source>
        <dbReference type="SAM" id="SignalP"/>
    </source>
</evidence>
<organism evidence="3 4">
    <name type="scientific">Sorangium cellulosum</name>
    <name type="common">Polyangium cellulosum</name>
    <dbReference type="NCBI Taxonomy" id="56"/>
    <lineage>
        <taxon>Bacteria</taxon>
        <taxon>Pseudomonadati</taxon>
        <taxon>Myxococcota</taxon>
        <taxon>Polyangia</taxon>
        <taxon>Polyangiales</taxon>
        <taxon>Polyangiaceae</taxon>
        <taxon>Sorangium</taxon>
    </lineage>
</organism>
<evidence type="ECO:0000313" key="3">
    <source>
        <dbReference type="EMBL" id="KYF84323.1"/>
    </source>
</evidence>
<dbReference type="EMBL" id="JEMB01001949">
    <property type="protein sequence ID" value="KYF84323.1"/>
    <property type="molecule type" value="Genomic_DNA"/>
</dbReference>
<evidence type="ECO:0008006" key="5">
    <source>
        <dbReference type="Google" id="ProtNLM"/>
    </source>
</evidence>
<proteinExistence type="predicted"/>
<dbReference type="PROSITE" id="PS51257">
    <property type="entry name" value="PROKAR_LIPOPROTEIN"/>
    <property type="match status" value="1"/>
</dbReference>
<comment type="caution">
    <text evidence="3">The sequence shown here is derived from an EMBL/GenBank/DDBJ whole genome shotgun (WGS) entry which is preliminary data.</text>
</comment>
<dbReference type="Proteomes" id="UP000075635">
    <property type="component" value="Unassembled WGS sequence"/>
</dbReference>
<dbReference type="SUPFAM" id="SSF50998">
    <property type="entry name" value="Quinoprotein alcohol dehydrogenase-like"/>
    <property type="match status" value="1"/>
</dbReference>
<dbReference type="InterPro" id="IPR011047">
    <property type="entry name" value="Quinoprotein_ADH-like_sf"/>
</dbReference>